<dbReference type="RefSeq" id="WP_068141104.1">
    <property type="nucleotide sequence ID" value="NZ_CP042914.1"/>
</dbReference>
<dbReference type="GO" id="GO:0004556">
    <property type="term" value="F:alpha-amylase activity"/>
    <property type="evidence" value="ECO:0007669"/>
    <property type="project" value="UniProtKB-EC"/>
</dbReference>
<dbReference type="Gene3D" id="3.20.110.20">
    <property type="match status" value="1"/>
</dbReference>
<dbReference type="Pfam" id="PF03065">
    <property type="entry name" value="Glyco_hydro_57"/>
    <property type="match status" value="1"/>
</dbReference>
<dbReference type="Pfam" id="PF09094">
    <property type="entry name" value="AmyA-A_glucT_m"/>
    <property type="match status" value="1"/>
</dbReference>
<keyword evidence="7" id="KW-1185">Reference proteome</keyword>
<dbReference type="InterPro" id="IPR014718">
    <property type="entry name" value="GH-type_carb-bd"/>
</dbReference>
<comment type="similarity">
    <text evidence="1">Belongs to the glycosyl hydrolase 57 family.</text>
</comment>
<keyword evidence="2" id="KW-0119">Carbohydrate metabolism</keyword>
<dbReference type="InterPro" id="IPR004300">
    <property type="entry name" value="Glyco_hydro_57_N"/>
</dbReference>
<dbReference type="GO" id="GO:0003844">
    <property type="term" value="F:1,4-alpha-glucan branching enzyme activity"/>
    <property type="evidence" value="ECO:0007669"/>
    <property type="project" value="InterPro"/>
</dbReference>
<feature type="domain" description="Glycoside hydrolase family 57 N-terminal" evidence="3">
    <location>
        <begin position="9"/>
        <end position="271"/>
    </location>
</feature>
<dbReference type="InterPro" id="IPR028995">
    <property type="entry name" value="Glyco_hydro_57/38_cen_sf"/>
</dbReference>
<dbReference type="PANTHER" id="PTHR41695">
    <property type="entry name" value="1,4-ALPHA-GLUCAN BRANCHING ENZYME RV3031-RELATED"/>
    <property type="match status" value="1"/>
</dbReference>
<keyword evidence="6" id="KW-0326">Glycosidase</keyword>
<dbReference type="InterPro" id="IPR015178">
    <property type="entry name" value="A-amylase/a-glucTrfase_central"/>
</dbReference>
<dbReference type="Gene3D" id="2.70.98.10">
    <property type="match status" value="1"/>
</dbReference>
<organism evidence="6 7">
    <name type="scientific">Roseimaritima ulvae</name>
    <dbReference type="NCBI Taxonomy" id="980254"/>
    <lineage>
        <taxon>Bacteria</taxon>
        <taxon>Pseudomonadati</taxon>
        <taxon>Planctomycetota</taxon>
        <taxon>Planctomycetia</taxon>
        <taxon>Pirellulales</taxon>
        <taxon>Pirellulaceae</taxon>
        <taxon>Roseimaritima</taxon>
    </lineage>
</organism>
<dbReference type="SUPFAM" id="SSF74650">
    <property type="entry name" value="Galactose mutarotase-like"/>
    <property type="match status" value="1"/>
</dbReference>
<name>A0A5B9QLC9_9BACT</name>
<dbReference type="OrthoDB" id="8476at2"/>
<dbReference type="GO" id="GO:0030246">
    <property type="term" value="F:carbohydrate binding"/>
    <property type="evidence" value="ECO:0007669"/>
    <property type="project" value="InterPro"/>
</dbReference>
<dbReference type="KEGG" id="rul:UC8_07770"/>
<dbReference type="Proteomes" id="UP000325286">
    <property type="component" value="Chromosome"/>
</dbReference>
<evidence type="ECO:0000256" key="2">
    <source>
        <dbReference type="ARBA" id="ARBA00023277"/>
    </source>
</evidence>
<dbReference type="PANTHER" id="PTHR41695:SF1">
    <property type="entry name" value="1,4-ALPHA-GLUCAN BRANCHING ENZYME TK1436"/>
    <property type="match status" value="1"/>
</dbReference>
<keyword evidence="6" id="KW-0378">Hydrolase</keyword>
<dbReference type="GO" id="GO:0005576">
    <property type="term" value="C:extracellular region"/>
    <property type="evidence" value="ECO:0007669"/>
    <property type="project" value="TreeGrafter"/>
</dbReference>
<evidence type="ECO:0000313" key="7">
    <source>
        <dbReference type="Proteomes" id="UP000325286"/>
    </source>
</evidence>
<protein>
    <submittedName>
        <fullName evidence="6">Alpha-amylase 1</fullName>
        <ecNumber evidence="6">3.2.1.1</ecNumber>
    </submittedName>
</protein>
<feature type="domain" description="Alpha-amylase/4-alpha-glucanotransferase C-terminal" evidence="5">
    <location>
        <begin position="415"/>
        <end position="701"/>
    </location>
</feature>
<dbReference type="CDD" id="cd10793">
    <property type="entry name" value="GH57N_TLGT_like"/>
    <property type="match status" value="1"/>
</dbReference>
<proteinExistence type="inferred from homology"/>
<dbReference type="AlphaFoldDB" id="A0A5B9QLC9"/>
<dbReference type="GO" id="GO:0030979">
    <property type="term" value="P:alpha-glucan biosynthetic process"/>
    <property type="evidence" value="ECO:0007669"/>
    <property type="project" value="InterPro"/>
</dbReference>
<feature type="domain" description="Alpha-amylase/4-alpha-glucanotransferase central" evidence="4">
    <location>
        <begin position="314"/>
        <end position="395"/>
    </location>
</feature>
<evidence type="ECO:0000259" key="5">
    <source>
        <dbReference type="Pfam" id="PF09095"/>
    </source>
</evidence>
<evidence type="ECO:0000313" key="6">
    <source>
        <dbReference type="EMBL" id="QEG38819.1"/>
    </source>
</evidence>
<dbReference type="SUPFAM" id="SSF88688">
    <property type="entry name" value="Families 57/38 glycoside transferase middle domain"/>
    <property type="match status" value="1"/>
</dbReference>
<reference evidence="6 7" key="1">
    <citation type="submission" date="2019-08" db="EMBL/GenBank/DDBJ databases">
        <title>Deep-cultivation of Planctomycetes and their phenomic and genomic characterization uncovers novel biology.</title>
        <authorList>
            <person name="Wiegand S."/>
            <person name="Jogler M."/>
            <person name="Boedeker C."/>
            <person name="Pinto D."/>
            <person name="Vollmers J."/>
            <person name="Rivas-Marin E."/>
            <person name="Kohn T."/>
            <person name="Peeters S.H."/>
            <person name="Heuer A."/>
            <person name="Rast P."/>
            <person name="Oberbeckmann S."/>
            <person name="Bunk B."/>
            <person name="Jeske O."/>
            <person name="Meyerdierks A."/>
            <person name="Storesund J.E."/>
            <person name="Kallscheuer N."/>
            <person name="Luecker S."/>
            <person name="Lage O.M."/>
            <person name="Pohl T."/>
            <person name="Merkel B.J."/>
            <person name="Hornburger P."/>
            <person name="Mueller R.-W."/>
            <person name="Bruemmer F."/>
            <person name="Labrenz M."/>
            <person name="Spormann A.M."/>
            <person name="Op den Camp H."/>
            <person name="Overmann J."/>
            <person name="Amann R."/>
            <person name="Jetten M.S.M."/>
            <person name="Mascher T."/>
            <person name="Medema M.H."/>
            <person name="Devos D.P."/>
            <person name="Kaster A.-K."/>
            <person name="Ovreas L."/>
            <person name="Rohde M."/>
            <person name="Galperin M.Y."/>
            <person name="Jogler C."/>
        </authorList>
    </citation>
    <scope>NUCLEOTIDE SEQUENCE [LARGE SCALE GENOMIC DNA]</scope>
    <source>
        <strain evidence="6 7">UC8</strain>
    </source>
</reference>
<evidence type="ECO:0000259" key="3">
    <source>
        <dbReference type="Pfam" id="PF03065"/>
    </source>
</evidence>
<dbReference type="EC" id="3.2.1.1" evidence="6"/>
<dbReference type="InterPro" id="IPR015179">
    <property type="entry name" value="A-amylase/a-glucTrfase_C"/>
</dbReference>
<gene>
    <name evidence="6" type="primary">amyA</name>
    <name evidence="6" type="ORF">UC8_07770</name>
</gene>
<sequence>MKPAAHLCLVLHNHQPIGNFDGVFEAAYQDSYLPFLDVFEPYDQLNISLHTSGPLLMWLAERHPEYIDRVRALVDVGRIEIIGGPQYEPIMTMLPARDRIGQIQSYASWLRRTLGTHPAGMWTPERVWESNLTSSVAQAGIQYTVLDDYHFRAAGVREQDMTGYFLTEDDGQTLRIFPGSERLRYTIPFQPAADTIAYCREVAERSPGAVLTFGDDGEKFGTWPDTKAHVYEGGWLRSFFDALTENAEWLHTITLAEAVQKTSAVGKVYLPDCSYREMTEWSLPVEQQTQLDDVVHDFENDPRWPALSPFVRGGYWRNFKVKYAEANEMYARMMDISRRLAEAKQDGVDAGELASALDHLYRGQCNCPYWHGAFGGIYLPHLRNAVYQHLIEADNQLERATREAGASWAEATAEDYDFDGLHEVRLSSDKLVAIVAPGRGGRITELDVREIAHNLLATMQRRPEAYHRKVLTGPSAAGDAVASIHDRVVFKQEGLDERLQYDRFPRKSMMDHFYDENATLEAVFRGDAQERGDFVDLPFEAKLRRAADRVQLQMRRDGNAWGIPITITKALTVAAGSDTIEITYLLENLPPGNPLHFGIEFNFAGLPAGADDRFFSDAEGNRLGQLGQAQDMQEAQGLSLTDQWLGIEVGLDIDRPSGIWAFPVETVSQSEGGFELVHQSVCVQPHWLVSGDAEGRWAVKMWLRSKSLRQATAVEAASETATV</sequence>
<evidence type="ECO:0000256" key="1">
    <source>
        <dbReference type="ARBA" id="ARBA00006821"/>
    </source>
</evidence>
<dbReference type="InterPro" id="IPR011330">
    <property type="entry name" value="Glyco_hydro/deAcase_b/a-brl"/>
</dbReference>
<dbReference type="InterPro" id="IPR011013">
    <property type="entry name" value="Gal_mutarotase_sf_dom"/>
</dbReference>
<dbReference type="EMBL" id="CP042914">
    <property type="protein sequence ID" value="QEG38819.1"/>
    <property type="molecule type" value="Genomic_DNA"/>
</dbReference>
<evidence type="ECO:0000259" key="4">
    <source>
        <dbReference type="Pfam" id="PF09094"/>
    </source>
</evidence>
<dbReference type="InterPro" id="IPR040042">
    <property type="entry name" value="Branching_enz_MT3115-like"/>
</dbReference>
<dbReference type="Pfam" id="PF09095">
    <property type="entry name" value="AmyA-gluTrfs_C"/>
    <property type="match status" value="1"/>
</dbReference>
<dbReference type="SUPFAM" id="SSF88713">
    <property type="entry name" value="Glycoside hydrolase/deacetylase"/>
    <property type="match status" value="1"/>
</dbReference>
<accession>A0A5B9QLC9</accession>